<dbReference type="Proteomes" id="UP000824782">
    <property type="component" value="Unassembled WGS sequence"/>
</dbReference>
<evidence type="ECO:0000259" key="1">
    <source>
        <dbReference type="Pfam" id="PF07679"/>
    </source>
</evidence>
<sequence>MELSGEARYRSFSKQGVLTLEVRKPSPFDGGVYTCRAVNEHGEAETECRLEVRVPQ</sequence>
<evidence type="ECO:0000313" key="3">
    <source>
        <dbReference type="Proteomes" id="UP000824782"/>
    </source>
</evidence>
<dbReference type="InterPro" id="IPR013783">
    <property type="entry name" value="Ig-like_fold"/>
</dbReference>
<keyword evidence="3" id="KW-1185">Reference proteome</keyword>
<accession>A0AAV7ASN5</accession>
<dbReference type="InterPro" id="IPR013098">
    <property type="entry name" value="Ig_I-set"/>
</dbReference>
<evidence type="ECO:0000313" key="2">
    <source>
        <dbReference type="EMBL" id="KAG8564579.1"/>
    </source>
</evidence>
<dbReference type="SUPFAM" id="SSF48726">
    <property type="entry name" value="Immunoglobulin"/>
    <property type="match status" value="1"/>
</dbReference>
<reference evidence="2" key="1">
    <citation type="thesis" date="2020" institute="ProQuest LLC" country="789 East Eisenhower Parkway, Ann Arbor, MI, USA">
        <title>Comparative Genomics and Chromosome Evolution.</title>
        <authorList>
            <person name="Mudd A.B."/>
        </authorList>
    </citation>
    <scope>NUCLEOTIDE SEQUENCE</scope>
    <source>
        <strain evidence="2">237g6f4</strain>
        <tissue evidence="2">Blood</tissue>
    </source>
</reference>
<protein>
    <recommendedName>
        <fullName evidence="1">Immunoglobulin I-set domain-containing protein</fullName>
    </recommendedName>
</protein>
<dbReference type="InterPro" id="IPR036179">
    <property type="entry name" value="Ig-like_dom_sf"/>
</dbReference>
<proteinExistence type="predicted"/>
<comment type="caution">
    <text evidence="2">The sequence shown here is derived from an EMBL/GenBank/DDBJ whole genome shotgun (WGS) entry which is preliminary data.</text>
</comment>
<organism evidence="2 3">
    <name type="scientific">Engystomops pustulosus</name>
    <name type="common">Tungara frog</name>
    <name type="synonym">Physalaemus pustulosus</name>
    <dbReference type="NCBI Taxonomy" id="76066"/>
    <lineage>
        <taxon>Eukaryota</taxon>
        <taxon>Metazoa</taxon>
        <taxon>Chordata</taxon>
        <taxon>Craniata</taxon>
        <taxon>Vertebrata</taxon>
        <taxon>Euteleostomi</taxon>
        <taxon>Amphibia</taxon>
        <taxon>Batrachia</taxon>
        <taxon>Anura</taxon>
        <taxon>Neobatrachia</taxon>
        <taxon>Hyloidea</taxon>
        <taxon>Leptodactylidae</taxon>
        <taxon>Leiuperinae</taxon>
        <taxon>Engystomops</taxon>
    </lineage>
</organism>
<name>A0AAV7ASN5_ENGPU</name>
<dbReference type="AlphaFoldDB" id="A0AAV7ASN5"/>
<feature type="domain" description="Immunoglobulin I-set" evidence="1">
    <location>
        <begin position="3"/>
        <end position="52"/>
    </location>
</feature>
<dbReference type="Pfam" id="PF07679">
    <property type="entry name" value="I-set"/>
    <property type="match status" value="1"/>
</dbReference>
<gene>
    <name evidence="2" type="ORF">GDO81_016524</name>
</gene>
<dbReference type="EMBL" id="WNYA01000007">
    <property type="protein sequence ID" value="KAG8564579.1"/>
    <property type="molecule type" value="Genomic_DNA"/>
</dbReference>
<dbReference type="Gene3D" id="2.60.40.10">
    <property type="entry name" value="Immunoglobulins"/>
    <property type="match status" value="1"/>
</dbReference>